<protein>
    <submittedName>
        <fullName evidence="1">Uncharacterized protein</fullName>
    </submittedName>
</protein>
<gene>
    <name evidence="1" type="ORF">NBG84_04055</name>
</gene>
<accession>A0ABT0UFT9</accession>
<dbReference type="RefSeq" id="WP_250917854.1">
    <property type="nucleotide sequence ID" value="NZ_JAMQAW010000003.1"/>
</dbReference>
<evidence type="ECO:0000313" key="1">
    <source>
        <dbReference type="EMBL" id="MCM2387492.1"/>
    </source>
</evidence>
<comment type="caution">
    <text evidence="1">The sequence shown here is derived from an EMBL/GenBank/DDBJ whole genome shotgun (WGS) entry which is preliminary data.</text>
</comment>
<reference evidence="1" key="1">
    <citation type="submission" date="2022-06" db="EMBL/GenBank/DDBJ databases">
        <title>Genome public.</title>
        <authorList>
            <person name="Sun Q."/>
        </authorList>
    </citation>
    <scope>NUCLEOTIDE SEQUENCE</scope>
    <source>
        <strain evidence="1">CWNU-1</strain>
    </source>
</reference>
<name>A0ABT0UFT9_9ACTN</name>
<keyword evidence="2" id="KW-1185">Reference proteome</keyword>
<organism evidence="1 2">
    <name type="scientific">Streptomyces albipurpureus</name>
    <dbReference type="NCBI Taxonomy" id="2897419"/>
    <lineage>
        <taxon>Bacteria</taxon>
        <taxon>Bacillati</taxon>
        <taxon>Actinomycetota</taxon>
        <taxon>Actinomycetes</taxon>
        <taxon>Kitasatosporales</taxon>
        <taxon>Streptomycetaceae</taxon>
        <taxon>Streptomyces</taxon>
    </lineage>
</organism>
<proteinExistence type="predicted"/>
<dbReference type="EMBL" id="JAMQAW010000003">
    <property type="protein sequence ID" value="MCM2387492.1"/>
    <property type="molecule type" value="Genomic_DNA"/>
</dbReference>
<evidence type="ECO:0000313" key="2">
    <source>
        <dbReference type="Proteomes" id="UP001431429"/>
    </source>
</evidence>
<sequence>MGLELSLEPFLVPVWTVLLGLPMRWRHPPATGLGAQSLVAGIAQDLHRGPVGQELDQPSWRAWVMSARLAGRLDSPQDAAFER</sequence>
<dbReference type="Proteomes" id="UP001431429">
    <property type="component" value="Unassembled WGS sequence"/>
</dbReference>